<dbReference type="InParanoid" id="C7PWI6"/>
<evidence type="ECO:0000256" key="1">
    <source>
        <dbReference type="ARBA" id="ARBA00004138"/>
    </source>
</evidence>
<dbReference type="InterPro" id="IPR011047">
    <property type="entry name" value="Quinoprotein_ADH-like_sf"/>
</dbReference>
<feature type="domain" description="Pyrrolo-quinoline quinone repeat" evidence="8">
    <location>
        <begin position="63"/>
        <end position="115"/>
    </location>
</feature>
<keyword evidence="12" id="KW-1185">Reference proteome</keyword>
<dbReference type="Pfam" id="PF04122">
    <property type="entry name" value="CW_binding_2"/>
    <property type="match status" value="3"/>
</dbReference>
<dbReference type="InterPro" id="IPR007253">
    <property type="entry name" value="Cell_wall-bd_2"/>
</dbReference>
<evidence type="ECO:0000256" key="4">
    <source>
        <dbReference type="ARBA" id="ARBA00023069"/>
    </source>
</evidence>
<feature type="region of interest" description="Disordered" evidence="6">
    <location>
        <begin position="845"/>
        <end position="870"/>
    </location>
</feature>
<dbReference type="KEGG" id="cai:Caci_6412"/>
<evidence type="ECO:0000256" key="3">
    <source>
        <dbReference type="ARBA" id="ARBA00022490"/>
    </source>
</evidence>
<evidence type="ECO:0000259" key="8">
    <source>
        <dbReference type="Pfam" id="PF13360"/>
    </source>
</evidence>
<dbReference type="Pfam" id="PF22544">
    <property type="entry name" value="HYDIN_VesB_CFA65-like_Ig"/>
    <property type="match status" value="1"/>
</dbReference>
<dbReference type="InterPro" id="IPR002372">
    <property type="entry name" value="PQQ_rpt_dom"/>
</dbReference>
<keyword evidence="3" id="KW-0963">Cytoplasm</keyword>
<dbReference type="InterPro" id="IPR018391">
    <property type="entry name" value="PQQ_b-propeller_rpt"/>
</dbReference>
<protein>
    <submittedName>
        <fullName evidence="11">Pyrrolo-quinoline quinone</fullName>
    </submittedName>
</protein>
<evidence type="ECO:0000256" key="2">
    <source>
        <dbReference type="ARBA" id="ARBA00004496"/>
    </source>
</evidence>
<dbReference type="STRING" id="479433.Caci_6412"/>
<dbReference type="OrthoDB" id="99456at2"/>
<feature type="chain" id="PRO_5002981321" evidence="7">
    <location>
        <begin position="31"/>
        <end position="1192"/>
    </location>
</feature>
<dbReference type="InterPro" id="IPR053879">
    <property type="entry name" value="HYDIN_VesB_CFA65-like_Ig"/>
</dbReference>
<dbReference type="PANTHER" id="PTHR30032">
    <property type="entry name" value="N-ACETYLMURAMOYL-L-ALANINE AMIDASE-RELATED"/>
    <property type="match status" value="1"/>
</dbReference>
<evidence type="ECO:0000256" key="7">
    <source>
        <dbReference type="SAM" id="SignalP"/>
    </source>
</evidence>
<dbReference type="InterPro" id="IPR013783">
    <property type="entry name" value="Ig-like_fold"/>
</dbReference>
<dbReference type="AlphaFoldDB" id="C7PWI6"/>
<evidence type="ECO:0000256" key="5">
    <source>
        <dbReference type="ARBA" id="ARBA00023273"/>
    </source>
</evidence>
<evidence type="ECO:0000313" key="12">
    <source>
        <dbReference type="Proteomes" id="UP000000851"/>
    </source>
</evidence>
<evidence type="ECO:0000256" key="6">
    <source>
        <dbReference type="SAM" id="MobiDB-lite"/>
    </source>
</evidence>
<evidence type="ECO:0000259" key="9">
    <source>
        <dbReference type="Pfam" id="PF15780"/>
    </source>
</evidence>
<dbReference type="InterPro" id="IPR015943">
    <property type="entry name" value="WD40/YVTN_repeat-like_dom_sf"/>
</dbReference>
<dbReference type="eggNOG" id="COG1520">
    <property type="taxonomic scope" value="Bacteria"/>
</dbReference>
<dbReference type="GO" id="GO:0005975">
    <property type="term" value="P:carbohydrate metabolic process"/>
    <property type="evidence" value="ECO:0007669"/>
    <property type="project" value="UniProtKB-ARBA"/>
</dbReference>
<dbReference type="SUPFAM" id="SSF50998">
    <property type="entry name" value="Quinoprotein alcohol dehydrogenase-like"/>
    <property type="match status" value="1"/>
</dbReference>
<organism evidence="11 12">
    <name type="scientific">Catenulispora acidiphila (strain DSM 44928 / JCM 14897 / NBRC 102108 / NRRL B-24433 / ID139908)</name>
    <dbReference type="NCBI Taxonomy" id="479433"/>
    <lineage>
        <taxon>Bacteria</taxon>
        <taxon>Bacillati</taxon>
        <taxon>Actinomycetota</taxon>
        <taxon>Actinomycetes</taxon>
        <taxon>Catenulisporales</taxon>
        <taxon>Catenulisporaceae</taxon>
        <taxon>Catenulispora</taxon>
    </lineage>
</organism>
<dbReference type="Gene3D" id="2.60.40.10">
    <property type="entry name" value="Immunoglobulins"/>
    <property type="match status" value="3"/>
</dbReference>
<keyword evidence="5" id="KW-0966">Cell projection</keyword>
<proteinExistence type="predicted"/>
<feature type="domain" description="HYDIN/VesB/CFA65-like Ig-like" evidence="10">
    <location>
        <begin position="747"/>
        <end position="830"/>
    </location>
</feature>
<comment type="subcellular location">
    <subcellularLocation>
        <location evidence="1">Cell projection</location>
        <location evidence="1">Cilium</location>
    </subcellularLocation>
    <subcellularLocation>
        <location evidence="2">Cytoplasm</location>
    </subcellularLocation>
</comment>
<dbReference type="HOGENOM" id="CLU_271670_0_0_11"/>
<dbReference type="PANTHER" id="PTHR30032:SF8">
    <property type="entry name" value="GERMINATION-SPECIFIC N-ACETYLMURAMOYL-L-ALANINE AMIDASE"/>
    <property type="match status" value="1"/>
</dbReference>
<evidence type="ECO:0000259" key="10">
    <source>
        <dbReference type="Pfam" id="PF22544"/>
    </source>
</evidence>
<dbReference type="Pfam" id="PF15780">
    <property type="entry name" value="ASH"/>
    <property type="match status" value="1"/>
</dbReference>
<keyword evidence="7" id="KW-0732">Signal</keyword>
<gene>
    <name evidence="11" type="ordered locus">Caci_6412</name>
</gene>
<dbReference type="Gene3D" id="2.130.10.10">
    <property type="entry name" value="YVTN repeat-like/Quinoprotein amine dehydrogenase"/>
    <property type="match status" value="1"/>
</dbReference>
<dbReference type="GO" id="GO:0005737">
    <property type="term" value="C:cytoplasm"/>
    <property type="evidence" value="ECO:0007669"/>
    <property type="project" value="UniProtKB-SubCell"/>
</dbReference>
<accession>C7PWI6</accession>
<dbReference type="EMBL" id="CP001700">
    <property type="protein sequence ID" value="ACU75266.1"/>
    <property type="molecule type" value="Genomic_DNA"/>
</dbReference>
<dbReference type="SMART" id="SM00564">
    <property type="entry name" value="PQQ"/>
    <property type="match status" value="2"/>
</dbReference>
<reference evidence="11 12" key="1">
    <citation type="journal article" date="2009" name="Stand. Genomic Sci.">
        <title>Complete genome sequence of Catenulispora acidiphila type strain (ID 139908).</title>
        <authorList>
            <person name="Copeland A."/>
            <person name="Lapidus A."/>
            <person name="Glavina Del Rio T."/>
            <person name="Nolan M."/>
            <person name="Lucas S."/>
            <person name="Chen F."/>
            <person name="Tice H."/>
            <person name="Cheng J.F."/>
            <person name="Bruce D."/>
            <person name="Goodwin L."/>
            <person name="Pitluck S."/>
            <person name="Mikhailova N."/>
            <person name="Pati A."/>
            <person name="Ivanova N."/>
            <person name="Mavromatis K."/>
            <person name="Chen A."/>
            <person name="Palaniappan K."/>
            <person name="Chain P."/>
            <person name="Land M."/>
            <person name="Hauser L."/>
            <person name="Chang Y.J."/>
            <person name="Jeffries C.D."/>
            <person name="Chertkov O."/>
            <person name="Brettin T."/>
            <person name="Detter J.C."/>
            <person name="Han C."/>
            <person name="Ali Z."/>
            <person name="Tindall B.J."/>
            <person name="Goker M."/>
            <person name="Bristow J."/>
            <person name="Eisen J.A."/>
            <person name="Markowitz V."/>
            <person name="Hugenholtz P."/>
            <person name="Kyrpides N.C."/>
            <person name="Klenk H.P."/>
        </authorList>
    </citation>
    <scope>NUCLEOTIDE SEQUENCE [LARGE SCALE GENOMIC DNA]</scope>
    <source>
        <strain evidence="12">DSM 44928 / JCM 14897 / NBRC 102108 / NRRL B-24433 / ID139908</strain>
    </source>
</reference>
<feature type="signal peptide" evidence="7">
    <location>
        <begin position="1"/>
        <end position="30"/>
    </location>
</feature>
<dbReference type="InterPro" id="IPR031549">
    <property type="entry name" value="ASH"/>
</dbReference>
<evidence type="ECO:0000313" key="11">
    <source>
        <dbReference type="EMBL" id="ACU75266.1"/>
    </source>
</evidence>
<feature type="domain" description="Abnormal spindle-like microcephaly-associated protein ASH" evidence="9">
    <location>
        <begin position="547"/>
        <end position="626"/>
    </location>
</feature>
<name>C7PWI6_CATAD</name>
<dbReference type="NCBIfam" id="NF012200">
    <property type="entry name" value="choice_anch_D"/>
    <property type="match status" value="3"/>
</dbReference>
<dbReference type="RefSeq" id="WP_015794995.1">
    <property type="nucleotide sequence ID" value="NC_013131.1"/>
</dbReference>
<sequence length="1192" mass="119440" precursor="true">MSKRRSRITALGVSAAVVATGLTQPQLAKADDTTVSVDNARTGWDRSEPGLSPADVSDPTFGQIFSTTVDGQVFAQPVVAGGMLVVATENNKVYGLNPQSGAIEWTRGDLGPAWPSSSIDPPTGCGDLGPTIGVTATPVFDAASNTVYFTSKTYAGNDPTAASWLMHAIDPGTGVERSGWPVKIQGSPSNDPSTPFDAFHEMQRPGLLLMDGVVYAAFGAHCDFTPWHGYVVGVDAASGQQTAMWTSETNDAGSGAGIWQSGGGLMSDGDGRIILATGNGISPKAGPGTSPSGHLAESVVRLQVGSDRSLSAVDFFSPSDNATLDLNDTDFGSGGPTALPDSFGTAKVPHVLFQEGKDGRIFLLNRDNLGGMGQGPGGKDNAVQTIGPLPGGLWGHPAVWGGDGGYVYQVGNQQPLVALQAGATAAGMPTLTQAGTSTDSFGFTSGSPIVTSTGANSGSAVVWVVDCPSGSWGSGVTGENATLNAYSAIPDSHGTLDKLFSAPIGRAAKYSVVATDSNRVYVGTRETDLVGKVIGFGKPAKTPLTTAPVAFGPVQVGASVKKQVTLTATQQVTVTGATMNDSPYAVDPKQLATPVTLNTGDQLTLTVTFAPTAVGAANGIMTVATSAGSVGVSLNGSGLTNGLGASPSPVQFQEDQPTGTQQTMAIRIWNTGSVDETIQSVTLPSAPFTVQGLSQGTTIAVGQSVSASITYAPTAAGPAADHLTVVSTSGTLNVPLTGAAVSGFGHLQISPSSLNFGNVTVGSTAKVGFDITNTGTAPLTISKAKAPTGVFTTALPISEGQVLGPTQSIHVDMAFTPTAAGPQQAQYEVTPADGQGAMFVQMSGSGVAPGSPTGNPGGNPPPPVATGNPTVTRLSGDNRYLTGVAVSQSRWANAGGDSSGRATAHVVVLARGDQFADALAGVPLAAKEKGPLLLTDPNSLTPESLAEIKRVLGTSGGQINVLGGTKAISPAIVSQLTHLGYSVTRFAGPDRDHTALDIAEHGLGSPQHVVLATGLDYADALAAGPFATGPAATAAGPAAVILTDGKTLAPDVRAFIASRVAQSSQGATGAWAIGGQAVTAAAGLPGYVRPLAGSTRYDTDVKVVQAAMAAGGVQQIGVATGGGFADALTGGALTAATGGELVLVPSTLPAETANLLSALRPQLTAVELFGGTAVISPALAGQVTSAVNGRAR</sequence>
<keyword evidence="4" id="KW-0969">Cilium</keyword>
<dbReference type="Proteomes" id="UP000000851">
    <property type="component" value="Chromosome"/>
</dbReference>
<dbReference type="InterPro" id="IPR051922">
    <property type="entry name" value="Bact_Sporulation_Assoc"/>
</dbReference>
<dbReference type="Pfam" id="PF13360">
    <property type="entry name" value="PQQ_2"/>
    <property type="match status" value="1"/>
</dbReference>